<organism evidence="2 3">
    <name type="scientific">Anopheles farauti</name>
    <dbReference type="NCBI Taxonomy" id="69004"/>
    <lineage>
        <taxon>Eukaryota</taxon>
        <taxon>Metazoa</taxon>
        <taxon>Ecdysozoa</taxon>
        <taxon>Arthropoda</taxon>
        <taxon>Hexapoda</taxon>
        <taxon>Insecta</taxon>
        <taxon>Pterygota</taxon>
        <taxon>Neoptera</taxon>
        <taxon>Endopterygota</taxon>
        <taxon>Diptera</taxon>
        <taxon>Nematocera</taxon>
        <taxon>Culicoidea</taxon>
        <taxon>Culicidae</taxon>
        <taxon>Anophelinae</taxon>
        <taxon>Anopheles</taxon>
    </lineage>
</organism>
<proteinExistence type="predicted"/>
<reference evidence="2" key="2">
    <citation type="submission" date="2020-05" db="UniProtKB">
        <authorList>
            <consortium name="EnsemblMetazoa"/>
        </authorList>
    </citation>
    <scope>IDENTIFICATION</scope>
    <source>
        <strain evidence="2">FAR1</strain>
    </source>
</reference>
<name>A0A499FUR7_9DIPT</name>
<dbReference type="Proteomes" id="UP000075886">
    <property type="component" value="Unassembled WGS sequence"/>
</dbReference>
<feature type="compositionally biased region" description="Polar residues" evidence="1">
    <location>
        <begin position="117"/>
        <end position="126"/>
    </location>
</feature>
<accession>A0A499FUR7</accession>
<protein>
    <submittedName>
        <fullName evidence="2">Uncharacterized protein</fullName>
    </submittedName>
</protein>
<reference evidence="3" key="1">
    <citation type="submission" date="2014-01" db="EMBL/GenBank/DDBJ databases">
        <title>The Genome Sequence of Anopheles farauti FAR1 (V2).</title>
        <authorList>
            <consortium name="The Broad Institute Genomics Platform"/>
            <person name="Neafsey D.E."/>
            <person name="Besansky N."/>
            <person name="Howell P."/>
            <person name="Walton C."/>
            <person name="Young S.K."/>
            <person name="Zeng Q."/>
            <person name="Gargeya S."/>
            <person name="Fitzgerald M."/>
            <person name="Haas B."/>
            <person name="Abouelleil A."/>
            <person name="Allen A.W."/>
            <person name="Alvarado L."/>
            <person name="Arachchi H.M."/>
            <person name="Berlin A.M."/>
            <person name="Chapman S.B."/>
            <person name="Gainer-Dewar J."/>
            <person name="Goldberg J."/>
            <person name="Griggs A."/>
            <person name="Gujja S."/>
            <person name="Hansen M."/>
            <person name="Howarth C."/>
            <person name="Imamovic A."/>
            <person name="Ireland A."/>
            <person name="Larimer J."/>
            <person name="McCowan C."/>
            <person name="Murphy C."/>
            <person name="Pearson M."/>
            <person name="Poon T.W."/>
            <person name="Priest M."/>
            <person name="Roberts A."/>
            <person name="Saif S."/>
            <person name="Shea T."/>
            <person name="Sisk P."/>
            <person name="Sykes S."/>
            <person name="Wortman J."/>
            <person name="Nusbaum C."/>
            <person name="Birren B."/>
        </authorList>
    </citation>
    <scope>NUCLEOTIDE SEQUENCE [LARGE SCALE GENOMIC DNA]</scope>
    <source>
        <strain evidence="3">FAR1</strain>
    </source>
</reference>
<dbReference type="VEuPathDB" id="VectorBase:AFAF021842"/>
<evidence type="ECO:0000256" key="1">
    <source>
        <dbReference type="SAM" id="MobiDB-lite"/>
    </source>
</evidence>
<dbReference type="EMBL" id="AXCN02001727">
    <property type="status" value="NOT_ANNOTATED_CDS"/>
    <property type="molecule type" value="Genomic_DNA"/>
</dbReference>
<dbReference type="EnsemblMetazoa" id="AFAF021842-RA">
    <property type="protein sequence ID" value="AFAF021842-PA"/>
    <property type="gene ID" value="AFAF021842"/>
</dbReference>
<feature type="region of interest" description="Disordered" evidence="1">
    <location>
        <begin position="108"/>
        <end position="136"/>
    </location>
</feature>
<keyword evidence="3" id="KW-1185">Reference proteome</keyword>
<sequence length="222" mass="24582">MQTPNAENSIPVMELNTLCQTKHGEDAKAKSVQEGALVFPSLPYFHNTSDTRYESIRRTYETVPATHLTRNYRGNTTHFPMGVYENEVPTKSHCYSSYGRMRPYFIPHRTRTKSESSDPTNLSLSREPSGHAGVNSASVSLTGTAVSSTLMETCEHAGAIVDTPMNAAGSSGTRCKNPVVVLKKSRSLENVRVDNSVEGSQHSHEMEFVSSRIQKLKVQEEM</sequence>
<evidence type="ECO:0000313" key="2">
    <source>
        <dbReference type="EnsemblMetazoa" id="AFAF021842-PA"/>
    </source>
</evidence>
<dbReference type="AlphaFoldDB" id="A0A499FUR7"/>
<evidence type="ECO:0000313" key="3">
    <source>
        <dbReference type="Proteomes" id="UP000075886"/>
    </source>
</evidence>